<sequence>MSTADEHRAVSPVEVHHPHTEVAHVEALAASERAGVQVAELSDPDELDELRAVLLAIWGAEVVPPRNLLRGMAIGGAGLHLARHPDGRAVGFAIGFLGWNGGVHLHSHQVGVLGELRSGGVGYALKLAQRAQALRHGITEMRWTFDPMLLANARFNLVRLGAEPVAFLPHCYGDRRDSFNTGDRTDRLEVSWRLDRRVGGAATVAAPEDLQLELPTDHHRLRDDDPARAAEWRRQVSDALASALAVGRPVRMGERGYVVLGGAA</sequence>
<dbReference type="AlphaFoldDB" id="A0A6J6BDS3"/>
<dbReference type="EMBL" id="CAEZSR010000002">
    <property type="protein sequence ID" value="CAB4537320.1"/>
    <property type="molecule type" value="Genomic_DNA"/>
</dbReference>
<organism evidence="2">
    <name type="scientific">freshwater metagenome</name>
    <dbReference type="NCBI Taxonomy" id="449393"/>
    <lineage>
        <taxon>unclassified sequences</taxon>
        <taxon>metagenomes</taxon>
        <taxon>ecological metagenomes</taxon>
    </lineage>
</organism>
<dbReference type="GO" id="GO:0016747">
    <property type="term" value="F:acyltransferase activity, transferring groups other than amino-acyl groups"/>
    <property type="evidence" value="ECO:0007669"/>
    <property type="project" value="InterPro"/>
</dbReference>
<dbReference type="PANTHER" id="PTHR41700">
    <property type="entry name" value="GCN5-RELATED N-ACETYLTRANSFERASE"/>
    <property type="match status" value="1"/>
</dbReference>
<dbReference type="PROSITE" id="PS51186">
    <property type="entry name" value="GNAT"/>
    <property type="match status" value="1"/>
</dbReference>
<dbReference type="InterPro" id="IPR016181">
    <property type="entry name" value="Acyl_CoA_acyltransferase"/>
</dbReference>
<reference evidence="2" key="1">
    <citation type="submission" date="2020-05" db="EMBL/GenBank/DDBJ databases">
        <authorList>
            <person name="Chiriac C."/>
            <person name="Salcher M."/>
            <person name="Ghai R."/>
            <person name="Kavagutti S V."/>
        </authorList>
    </citation>
    <scope>NUCLEOTIDE SEQUENCE</scope>
</reference>
<evidence type="ECO:0000259" key="1">
    <source>
        <dbReference type="PROSITE" id="PS51186"/>
    </source>
</evidence>
<name>A0A6J6BDS3_9ZZZZ</name>
<accession>A0A6J6BDS3</accession>
<gene>
    <name evidence="2" type="ORF">UFOPK1493_00066</name>
</gene>
<evidence type="ECO:0000313" key="2">
    <source>
        <dbReference type="EMBL" id="CAB4537320.1"/>
    </source>
</evidence>
<proteinExistence type="predicted"/>
<dbReference type="InterPro" id="IPR038764">
    <property type="entry name" value="GNAT_N_AcTrfase_prd"/>
</dbReference>
<dbReference type="PANTHER" id="PTHR41700:SF1">
    <property type="entry name" value="N-ACETYLTRANSFERASE DOMAIN-CONTAINING PROTEIN"/>
    <property type="match status" value="1"/>
</dbReference>
<protein>
    <submittedName>
        <fullName evidence="2">Unannotated protein</fullName>
    </submittedName>
</protein>
<dbReference type="InterPro" id="IPR000182">
    <property type="entry name" value="GNAT_dom"/>
</dbReference>
<dbReference type="SUPFAM" id="SSF55729">
    <property type="entry name" value="Acyl-CoA N-acyltransferases (Nat)"/>
    <property type="match status" value="1"/>
</dbReference>
<feature type="domain" description="N-acetyltransferase" evidence="1">
    <location>
        <begin position="36"/>
        <end position="197"/>
    </location>
</feature>
<dbReference type="Gene3D" id="3.40.630.30">
    <property type="match status" value="1"/>
</dbReference>